<organism evidence="10 12">
    <name type="scientific">Campylobacter concisus</name>
    <dbReference type="NCBI Taxonomy" id="199"/>
    <lineage>
        <taxon>Bacteria</taxon>
        <taxon>Pseudomonadati</taxon>
        <taxon>Campylobacterota</taxon>
        <taxon>Epsilonproteobacteria</taxon>
        <taxon>Campylobacterales</taxon>
        <taxon>Campylobacteraceae</taxon>
        <taxon>Campylobacter</taxon>
    </lineage>
</organism>
<keyword evidence="7 8" id="KW-0472">Membrane</keyword>
<keyword evidence="4 8" id="KW-0812">Transmembrane</keyword>
<reference evidence="11 13" key="2">
    <citation type="journal article" date="2020" name="Microb. Genom.">
        <title>Analysis of complete Campylobacter concisus genomes identifies genomospecies features, secretion systems and novel plasmids and their association with severe ulcerative colitis.</title>
        <authorList>
            <person name="Liu F."/>
            <person name="Chen S."/>
            <person name="Luu L.D.W."/>
            <person name="Lee S.A."/>
            <person name="Tay A.C.Y."/>
            <person name="Wu R."/>
            <person name="Riordan S.M."/>
            <person name="Lan R."/>
            <person name="Liu L."/>
            <person name="Zhang L."/>
        </authorList>
    </citation>
    <scope>NUCLEOTIDE SEQUENCE [LARGE SCALE GENOMIC DNA]</scope>
    <source>
        <strain evidence="11 13">H9O-S2</strain>
    </source>
</reference>
<keyword evidence="5 8" id="KW-0460">Magnesium</keyword>
<dbReference type="Pfam" id="PF03448">
    <property type="entry name" value="MgtE_N"/>
    <property type="match status" value="1"/>
</dbReference>
<comment type="subcellular location">
    <subcellularLocation>
        <location evidence="8">Cell membrane</location>
        <topology evidence="8">Multi-pass membrane protein</topology>
    </subcellularLocation>
    <subcellularLocation>
        <location evidence="1">Membrane</location>
        <topology evidence="1">Multi-pass membrane protein</topology>
    </subcellularLocation>
</comment>
<dbReference type="GO" id="GO:0005886">
    <property type="term" value="C:plasma membrane"/>
    <property type="evidence" value="ECO:0007669"/>
    <property type="project" value="UniProtKB-SubCell"/>
</dbReference>
<feature type="transmembrane region" description="Helical" evidence="8">
    <location>
        <begin position="292"/>
        <end position="312"/>
    </location>
</feature>
<keyword evidence="8" id="KW-1003">Cell membrane</keyword>
<dbReference type="EMBL" id="CP021642">
    <property type="protein sequence ID" value="AVX43987.1"/>
    <property type="molecule type" value="Genomic_DNA"/>
</dbReference>
<feature type="transmembrane region" description="Helical" evidence="8">
    <location>
        <begin position="366"/>
        <end position="388"/>
    </location>
</feature>
<evidence type="ECO:0000256" key="4">
    <source>
        <dbReference type="ARBA" id="ARBA00022692"/>
    </source>
</evidence>
<reference evidence="10 12" key="1">
    <citation type="journal article" date="2018" name="Emerg. Microbes Infect.">
        <title>Genomic analysis of oral Campylobacter concisus strains identified a potential bacterial molecular marker associated with active Crohn's disease.</title>
        <authorList>
            <person name="Liu F."/>
            <person name="Ma R."/>
            <person name="Tay C.Y.A."/>
            <person name="Octavia S."/>
            <person name="Lan R."/>
            <person name="Chung H.K.L."/>
            <person name="Riordan S.M."/>
            <person name="Grimm M.C."/>
            <person name="Leong R.W."/>
            <person name="Tanaka M.M."/>
            <person name="Connor S."/>
            <person name="Zhang L."/>
        </authorList>
    </citation>
    <scope>NUCLEOTIDE SEQUENCE [LARGE SCALE GENOMIC DNA]</scope>
    <source>
        <strain evidence="10 12">P2CDO4</strain>
    </source>
</reference>
<dbReference type="Proteomes" id="UP000241854">
    <property type="component" value="Chromosome"/>
</dbReference>
<dbReference type="Gene3D" id="3.10.580.10">
    <property type="entry name" value="CBS-domain"/>
    <property type="match status" value="1"/>
</dbReference>
<dbReference type="SMART" id="SM00924">
    <property type="entry name" value="MgtE_N"/>
    <property type="match status" value="1"/>
</dbReference>
<sequence>MSQELEEAKELIDQHLDENLEDGELSPYELAQHLKTLKKHDEELFAKYLEKLDPEILGDVAIELPDHMLKDVIDTLPAEKIVEALEELESDDATDLLQYIEDIDEDKARELFNELDKENQNEILRLRSYDEDRAGAHMQTELFSAHLEEKLGSAVARLRQEKQEGKLENVSQLFIIDKNSVLQYAIPLEDLILFDFTKTLKQNIESTQIDHYKPHMANDMDLMQDVADMFQEYDLNVIAVTSSTGILLGRITYDDIHDYIQESATEQIYNLAGVDDESEEDDTLFKAGRGRAVWLGINLLTALFSSSIIGLFDETIAAYVALAVLMPIVASMGGNTGTQALAVTVRRLALGEIEFKDAKSVLKREVTISLVNGLIFGAIMGVIAAVWFDKGMLGVVIGLSMVTNLFFAGFFGTIIPLTLRRFNIDPAVGSAVILTTFTDAIGFFSFLGLAKWILL</sequence>
<evidence type="ECO:0000313" key="12">
    <source>
        <dbReference type="Proteomes" id="UP000241854"/>
    </source>
</evidence>
<dbReference type="Pfam" id="PF01769">
    <property type="entry name" value="MgtE"/>
    <property type="match status" value="1"/>
</dbReference>
<evidence type="ECO:0000256" key="7">
    <source>
        <dbReference type="ARBA" id="ARBA00023136"/>
    </source>
</evidence>
<dbReference type="RefSeq" id="WP_103581714.1">
    <property type="nucleotide sequence ID" value="NZ_CABPTW010000003.1"/>
</dbReference>
<dbReference type="InterPro" id="IPR006669">
    <property type="entry name" value="MgtE_transporter"/>
</dbReference>
<dbReference type="AlphaFoldDB" id="A0A2R4NZX5"/>
<protein>
    <recommendedName>
        <fullName evidence="8">Magnesium transporter MgtE</fullName>
    </recommendedName>
</protein>
<dbReference type="InterPro" id="IPR006668">
    <property type="entry name" value="Mg_transptr_MgtE_intracell_dom"/>
</dbReference>
<accession>A0A2R4NZX5</accession>
<keyword evidence="6 8" id="KW-1133">Transmembrane helix</keyword>
<dbReference type="InterPro" id="IPR046342">
    <property type="entry name" value="CBS_dom_sf"/>
</dbReference>
<dbReference type="Proteomes" id="UP000594535">
    <property type="component" value="Chromosome"/>
</dbReference>
<dbReference type="PANTHER" id="PTHR43773">
    <property type="entry name" value="MAGNESIUM TRANSPORTER MGTE"/>
    <property type="match status" value="1"/>
</dbReference>
<proteinExistence type="inferred from homology"/>
<evidence type="ECO:0000256" key="8">
    <source>
        <dbReference type="RuleBase" id="RU362011"/>
    </source>
</evidence>
<dbReference type="SUPFAM" id="SSF161093">
    <property type="entry name" value="MgtE membrane domain-like"/>
    <property type="match status" value="1"/>
</dbReference>
<evidence type="ECO:0000313" key="10">
    <source>
        <dbReference type="EMBL" id="AVX43987.1"/>
    </source>
</evidence>
<feature type="transmembrane region" description="Helical" evidence="8">
    <location>
        <begin position="318"/>
        <end position="345"/>
    </location>
</feature>
<dbReference type="InterPro" id="IPR006667">
    <property type="entry name" value="SLC41_membr_dom"/>
</dbReference>
<comment type="subunit">
    <text evidence="8">Homodimer.</text>
</comment>
<evidence type="ECO:0000256" key="3">
    <source>
        <dbReference type="ARBA" id="ARBA00022448"/>
    </source>
</evidence>
<comment type="similarity">
    <text evidence="2 8">Belongs to the SLC41A transporter family.</text>
</comment>
<feature type="transmembrane region" description="Helical" evidence="8">
    <location>
        <begin position="431"/>
        <end position="454"/>
    </location>
</feature>
<keyword evidence="8" id="KW-0479">Metal-binding</keyword>
<comment type="function">
    <text evidence="8">Acts as a magnesium transporter.</text>
</comment>
<name>A0A2R4NZX5_9BACT</name>
<dbReference type="Gene3D" id="1.25.60.10">
    <property type="entry name" value="MgtE N-terminal domain-like"/>
    <property type="match status" value="1"/>
</dbReference>
<dbReference type="InterPro" id="IPR038076">
    <property type="entry name" value="MgtE_N_sf"/>
</dbReference>
<evidence type="ECO:0000313" key="11">
    <source>
        <dbReference type="EMBL" id="QPI06792.1"/>
    </source>
</evidence>
<dbReference type="Gene3D" id="1.10.357.20">
    <property type="entry name" value="SLC41 divalent cation transporters, integral membrane domain"/>
    <property type="match status" value="1"/>
</dbReference>
<dbReference type="NCBIfam" id="TIGR00400">
    <property type="entry name" value="mgtE"/>
    <property type="match status" value="1"/>
</dbReference>
<evidence type="ECO:0000313" key="13">
    <source>
        <dbReference type="Proteomes" id="UP000594535"/>
    </source>
</evidence>
<dbReference type="GO" id="GO:0015095">
    <property type="term" value="F:magnesium ion transmembrane transporter activity"/>
    <property type="evidence" value="ECO:0007669"/>
    <property type="project" value="UniProtKB-UniRule"/>
</dbReference>
<evidence type="ECO:0000256" key="2">
    <source>
        <dbReference type="ARBA" id="ARBA00009749"/>
    </source>
</evidence>
<dbReference type="PANTHER" id="PTHR43773:SF1">
    <property type="entry name" value="MAGNESIUM TRANSPORTER MGTE"/>
    <property type="match status" value="1"/>
</dbReference>
<evidence type="ECO:0000256" key="1">
    <source>
        <dbReference type="ARBA" id="ARBA00004141"/>
    </source>
</evidence>
<evidence type="ECO:0000256" key="6">
    <source>
        <dbReference type="ARBA" id="ARBA00022989"/>
    </source>
</evidence>
<dbReference type="InterPro" id="IPR036739">
    <property type="entry name" value="SLC41_membr_dom_sf"/>
</dbReference>
<evidence type="ECO:0000256" key="5">
    <source>
        <dbReference type="ARBA" id="ARBA00022842"/>
    </source>
</evidence>
<dbReference type="EMBL" id="CP049232">
    <property type="protein sequence ID" value="QPI06792.1"/>
    <property type="molecule type" value="Genomic_DNA"/>
</dbReference>
<dbReference type="GO" id="GO:0046872">
    <property type="term" value="F:metal ion binding"/>
    <property type="evidence" value="ECO:0007669"/>
    <property type="project" value="UniProtKB-KW"/>
</dbReference>
<dbReference type="SUPFAM" id="SSF158791">
    <property type="entry name" value="MgtE N-terminal domain-like"/>
    <property type="match status" value="1"/>
</dbReference>
<evidence type="ECO:0000259" key="9">
    <source>
        <dbReference type="SMART" id="SM00924"/>
    </source>
</evidence>
<dbReference type="SUPFAM" id="SSF54631">
    <property type="entry name" value="CBS-domain pair"/>
    <property type="match status" value="1"/>
</dbReference>
<feature type="transmembrane region" description="Helical" evidence="8">
    <location>
        <begin position="394"/>
        <end position="419"/>
    </location>
</feature>
<keyword evidence="3 8" id="KW-0813">Transport</keyword>
<gene>
    <name evidence="11" type="primary">mgtE</name>
    <name evidence="10" type="ORF">CCS77_0926</name>
    <name evidence="11" type="ORF">G5B96_05450</name>
</gene>
<feature type="domain" description="Magnesium transporter MgtE intracellular" evidence="9">
    <location>
        <begin position="25"/>
        <end position="134"/>
    </location>
</feature>